<dbReference type="Proteomes" id="UP001139447">
    <property type="component" value="Unassembled WGS sequence"/>
</dbReference>
<comment type="caution">
    <text evidence="2">The sequence shown here is derived from an EMBL/GenBank/DDBJ whole genome shotgun (WGS) entry which is preliminary data.</text>
</comment>
<evidence type="ECO:0000313" key="3">
    <source>
        <dbReference type="Proteomes" id="UP001139447"/>
    </source>
</evidence>
<dbReference type="Pfam" id="PF13577">
    <property type="entry name" value="SnoaL_4"/>
    <property type="match status" value="1"/>
</dbReference>
<feature type="domain" description="SnoaL-like" evidence="1">
    <location>
        <begin position="5"/>
        <end position="132"/>
    </location>
</feature>
<dbReference type="InterPro" id="IPR037401">
    <property type="entry name" value="SnoaL-like"/>
</dbReference>
<protein>
    <submittedName>
        <fullName evidence="2">Nuclear transport factor 2 family protein</fullName>
    </submittedName>
</protein>
<dbReference type="AlphaFoldDB" id="A0A9X1VXA0"/>
<proteinExistence type="predicted"/>
<organism evidence="2 3">
    <name type="scientific">Variovorax terrae</name>
    <dbReference type="NCBI Taxonomy" id="2923278"/>
    <lineage>
        <taxon>Bacteria</taxon>
        <taxon>Pseudomonadati</taxon>
        <taxon>Pseudomonadota</taxon>
        <taxon>Betaproteobacteria</taxon>
        <taxon>Burkholderiales</taxon>
        <taxon>Comamonadaceae</taxon>
        <taxon>Variovorax</taxon>
    </lineage>
</organism>
<gene>
    <name evidence="2" type="ORF">MMF98_20020</name>
</gene>
<evidence type="ECO:0000313" key="2">
    <source>
        <dbReference type="EMBL" id="MCJ0765506.1"/>
    </source>
</evidence>
<dbReference type="Gene3D" id="3.10.450.50">
    <property type="match status" value="1"/>
</dbReference>
<dbReference type="SUPFAM" id="SSF54427">
    <property type="entry name" value="NTF2-like"/>
    <property type="match status" value="1"/>
</dbReference>
<dbReference type="CDD" id="cd00531">
    <property type="entry name" value="NTF2_like"/>
    <property type="match status" value="1"/>
</dbReference>
<dbReference type="InterPro" id="IPR032710">
    <property type="entry name" value="NTF2-like_dom_sf"/>
</dbReference>
<dbReference type="RefSeq" id="WP_243308985.1">
    <property type="nucleotide sequence ID" value="NZ_JALGBI010000003.1"/>
</dbReference>
<dbReference type="EMBL" id="JALGBI010000003">
    <property type="protein sequence ID" value="MCJ0765506.1"/>
    <property type="molecule type" value="Genomic_DNA"/>
</dbReference>
<evidence type="ECO:0000259" key="1">
    <source>
        <dbReference type="Pfam" id="PF13577"/>
    </source>
</evidence>
<accession>A0A9X1VXA0</accession>
<reference evidence="2" key="1">
    <citation type="submission" date="2022-03" db="EMBL/GenBank/DDBJ databases">
        <authorList>
            <person name="Woo C.Y."/>
        </authorList>
    </citation>
    <scope>NUCLEOTIDE SEQUENCE</scope>
    <source>
        <strain evidence="2">CYS-02</strain>
    </source>
</reference>
<name>A0A9X1VXA0_9BURK</name>
<keyword evidence="3" id="KW-1185">Reference proteome</keyword>
<sequence>MSPSYLEAKTEIEQLIYRMTRYYDYQDYASMLALFSQDCLYKSPSRGELRGKDAVLAGISMRPKDRLVRHLITNIIFELHDENNASTTCYLVGAINDGGHPLRGPVPSIGAPAIGEYHMKFRRENGVWMIAEKVTVEVFFGQVLAVR</sequence>